<gene>
    <name evidence="1" type="ORF">METZ01_LOCUS224657</name>
</gene>
<name>A0A382GB25_9ZZZZ</name>
<protein>
    <submittedName>
        <fullName evidence="1">Uncharacterized protein</fullName>
    </submittedName>
</protein>
<dbReference type="AlphaFoldDB" id="A0A382GB25"/>
<sequence>MEGDNIDIEQEEREESKRLEEFLRSVVEQESIEIRKSQIEE</sequence>
<evidence type="ECO:0000313" key="1">
    <source>
        <dbReference type="EMBL" id="SVB71803.1"/>
    </source>
</evidence>
<organism evidence="1">
    <name type="scientific">marine metagenome</name>
    <dbReference type="NCBI Taxonomy" id="408172"/>
    <lineage>
        <taxon>unclassified sequences</taxon>
        <taxon>metagenomes</taxon>
        <taxon>ecological metagenomes</taxon>
    </lineage>
</organism>
<reference evidence="1" key="1">
    <citation type="submission" date="2018-05" db="EMBL/GenBank/DDBJ databases">
        <authorList>
            <person name="Lanie J.A."/>
            <person name="Ng W.-L."/>
            <person name="Kazmierczak K.M."/>
            <person name="Andrzejewski T.M."/>
            <person name="Davidsen T.M."/>
            <person name="Wayne K.J."/>
            <person name="Tettelin H."/>
            <person name="Glass J.I."/>
            <person name="Rusch D."/>
            <person name="Podicherti R."/>
            <person name="Tsui H.-C.T."/>
            <person name="Winkler M.E."/>
        </authorList>
    </citation>
    <scope>NUCLEOTIDE SEQUENCE</scope>
</reference>
<dbReference type="EMBL" id="UINC01054285">
    <property type="protein sequence ID" value="SVB71803.1"/>
    <property type="molecule type" value="Genomic_DNA"/>
</dbReference>
<proteinExistence type="predicted"/>
<accession>A0A382GB25</accession>